<name>A0A0J5X7C5_BURCE</name>
<dbReference type="PANTHER" id="PTHR46332:SF5">
    <property type="entry name" value="ASPARTATE BETA-HYDROXYLASE DOMAIN CONTAINING 2"/>
    <property type="match status" value="1"/>
</dbReference>
<protein>
    <submittedName>
        <fullName evidence="5">Beta-alanine--pyruvate aminotransferase</fullName>
    </submittedName>
</protein>
<feature type="domain" description="Aspartyl/asparaginy/proline hydroxylase" evidence="4">
    <location>
        <begin position="81"/>
        <end position="237"/>
    </location>
</feature>
<keyword evidence="5" id="KW-0032">Aminotransferase</keyword>
<keyword evidence="3" id="KW-0560">Oxidoreductase</keyword>
<dbReference type="PANTHER" id="PTHR46332">
    <property type="entry name" value="ASPARTATE BETA-HYDROXYLASE DOMAIN-CONTAINING PROTEIN 2"/>
    <property type="match status" value="1"/>
</dbReference>
<dbReference type="PATRIC" id="fig|292.27.peg.1266"/>
<reference evidence="5 6" key="1">
    <citation type="submission" date="2015-05" db="EMBL/GenBank/DDBJ databases">
        <title>Draft genome of Burkholderia cepacia LK29.</title>
        <authorList>
            <person name="Chan X.Y."/>
        </authorList>
    </citation>
    <scope>NUCLEOTIDE SEQUENCE [LARGE SCALE GENOMIC DNA]</scope>
    <source>
        <strain evidence="5 6">LK29</strain>
    </source>
</reference>
<organism evidence="5 6">
    <name type="scientific">Burkholderia cepacia</name>
    <name type="common">Pseudomonas cepacia</name>
    <dbReference type="NCBI Taxonomy" id="292"/>
    <lineage>
        <taxon>Bacteria</taxon>
        <taxon>Pseudomonadati</taxon>
        <taxon>Pseudomonadota</taxon>
        <taxon>Betaproteobacteria</taxon>
        <taxon>Burkholderiales</taxon>
        <taxon>Burkholderiaceae</taxon>
        <taxon>Burkholderia</taxon>
        <taxon>Burkholderia cepacia complex</taxon>
    </lineage>
</organism>
<evidence type="ECO:0000256" key="1">
    <source>
        <dbReference type="ARBA" id="ARBA00007730"/>
    </source>
</evidence>
<dbReference type="Gene3D" id="2.60.120.330">
    <property type="entry name" value="B-lactam Antibiotic, Isopenicillin N Synthase, Chain"/>
    <property type="match status" value="1"/>
</dbReference>
<keyword evidence="5" id="KW-0670">Pyruvate</keyword>
<dbReference type="EMBL" id="LDWR01000014">
    <property type="protein sequence ID" value="KML60421.1"/>
    <property type="molecule type" value="Genomic_DNA"/>
</dbReference>
<proteinExistence type="inferred from homology"/>
<keyword evidence="2" id="KW-0223">Dioxygenase</keyword>
<dbReference type="InterPro" id="IPR051821">
    <property type="entry name" value="Asp/Asn_beta-hydroxylase"/>
</dbReference>
<dbReference type="RefSeq" id="WP_048244843.1">
    <property type="nucleotide sequence ID" value="NZ_LDWR01000014.1"/>
</dbReference>
<evidence type="ECO:0000259" key="4">
    <source>
        <dbReference type="Pfam" id="PF05118"/>
    </source>
</evidence>
<dbReference type="GO" id="GO:0051213">
    <property type="term" value="F:dioxygenase activity"/>
    <property type="evidence" value="ECO:0007669"/>
    <property type="project" value="UniProtKB-KW"/>
</dbReference>
<keyword evidence="5" id="KW-0808">Transferase</keyword>
<dbReference type="Proteomes" id="UP000036338">
    <property type="component" value="Unassembled WGS sequence"/>
</dbReference>
<dbReference type="GO" id="GO:0016020">
    <property type="term" value="C:membrane"/>
    <property type="evidence" value="ECO:0007669"/>
    <property type="project" value="TreeGrafter"/>
</dbReference>
<evidence type="ECO:0000256" key="2">
    <source>
        <dbReference type="ARBA" id="ARBA00022964"/>
    </source>
</evidence>
<gene>
    <name evidence="5" type="ORF">VL15_08460</name>
</gene>
<evidence type="ECO:0000313" key="6">
    <source>
        <dbReference type="Proteomes" id="UP000036338"/>
    </source>
</evidence>
<comment type="similarity">
    <text evidence="1">Belongs to the aspartyl/asparaginyl beta-hydroxylase family.</text>
</comment>
<dbReference type="InterPro" id="IPR027443">
    <property type="entry name" value="IPNS-like_sf"/>
</dbReference>
<dbReference type="SUPFAM" id="SSF51197">
    <property type="entry name" value="Clavaminate synthase-like"/>
    <property type="match status" value="1"/>
</dbReference>
<dbReference type="GO" id="GO:0008483">
    <property type="term" value="F:transaminase activity"/>
    <property type="evidence" value="ECO:0007669"/>
    <property type="project" value="UniProtKB-KW"/>
</dbReference>
<evidence type="ECO:0000313" key="5">
    <source>
        <dbReference type="EMBL" id="KML60421.1"/>
    </source>
</evidence>
<sequence length="272" mass="31181">MKQEMRNAIHETLEALVSQYGIAELGRVIEFVDINTGRVPLPALPKHQRPLLFYFPGLDGKPWYEASDYPELEAFTSTIEASVDMLREEFLAQVTTPMLLPYEEQVAGRFESIRRNDWGSFYFRRKGEPEVEENCRRCPRTAALMRQVQDFLSPSGAFIFSVIQGGTRIPPHSDTTNLKLTCQLPLIVPRGSRLRVGDETREWPDRRAIIFDDTFEHESWNDSDEPRVCLLVDIWHPGITRIERDAVERLDAAISLHLGLDFRPPWAEAAAA</sequence>
<dbReference type="AlphaFoldDB" id="A0A0J5X7C5"/>
<dbReference type="Pfam" id="PF05118">
    <property type="entry name" value="Asp_Arg_Hydrox"/>
    <property type="match status" value="1"/>
</dbReference>
<evidence type="ECO:0000256" key="3">
    <source>
        <dbReference type="ARBA" id="ARBA00023002"/>
    </source>
</evidence>
<dbReference type="InterPro" id="IPR007803">
    <property type="entry name" value="Asp/Arg/Pro-Hydrxlase"/>
</dbReference>
<accession>A0A0J5X7C5</accession>
<comment type="caution">
    <text evidence="5">The sequence shown here is derived from an EMBL/GenBank/DDBJ whole genome shotgun (WGS) entry which is preliminary data.</text>
</comment>